<keyword evidence="11" id="KW-1185">Reference proteome</keyword>
<dbReference type="Gene3D" id="2.80.10.50">
    <property type="match status" value="1"/>
</dbReference>
<dbReference type="EMBL" id="NWUJ01000001">
    <property type="protein sequence ID" value="PFH37950.1"/>
    <property type="molecule type" value="Genomic_DNA"/>
</dbReference>
<accession>A0A2A9MPX4</accession>
<comment type="pathway">
    <text evidence="2">Protein modification; protein glycosylation.</text>
</comment>
<dbReference type="GO" id="GO:0006493">
    <property type="term" value="P:protein O-linked glycosylation"/>
    <property type="evidence" value="ECO:0007669"/>
    <property type="project" value="TreeGrafter"/>
</dbReference>
<evidence type="ECO:0000256" key="8">
    <source>
        <dbReference type="SAM" id="MobiDB-lite"/>
    </source>
</evidence>
<dbReference type="GO" id="GO:0046872">
    <property type="term" value="F:metal ion binding"/>
    <property type="evidence" value="ECO:0007669"/>
    <property type="project" value="UniProtKB-KW"/>
</dbReference>
<feature type="region of interest" description="Disordered" evidence="8">
    <location>
        <begin position="1"/>
        <end position="44"/>
    </location>
</feature>
<dbReference type="InterPro" id="IPR001173">
    <property type="entry name" value="Glyco_trans_2-like"/>
</dbReference>
<evidence type="ECO:0000313" key="10">
    <source>
        <dbReference type="EMBL" id="PFH37950.1"/>
    </source>
</evidence>
<dbReference type="AlphaFoldDB" id="A0A2A9MPX4"/>
<dbReference type="KEGG" id="bbes:BESB_002910"/>
<feature type="domain" description="Glycosyltransferase 2-like" evidence="9">
    <location>
        <begin position="304"/>
        <end position="447"/>
    </location>
</feature>
<dbReference type="PROSITE" id="PS50231">
    <property type="entry name" value="RICIN_B_LECTIN"/>
    <property type="match status" value="1"/>
</dbReference>
<dbReference type="Pfam" id="PF00535">
    <property type="entry name" value="Glycos_transf_2"/>
    <property type="match status" value="1"/>
</dbReference>
<sequence>MEESPADAVGKYGRDGDSLSARHPRARSRSGSTSTPPPEDAPASSVAVSAASWPVSRCVCGTLLTAFSLTLFMLLILLSPSSLFSLSGVRSLSRASPSPLRARIGAPESSNRAPQAAAEAPGDARGPGGADGSAAVAALLQNWKPRPRRERRRTHLGHEGGRYGDAPAVIIEPELIEEVNPGADSDRLHGLVGILDDGTPAWTPTPIFFKQSPEQKREAHKGYCFNTKVTDSLSLDRAVPDYASAYCREQRPLFDRLTPPQVDVRTDSNAQHQDSAVSVENAGMEVASLTASNASDGRGLPTTSVVIVLYNENLSVLLRSIHSVLNRTPPSLLKEIIVVDDFSNKETHPWLGEQLEDYVAGTLPKTRLLRLLQRRGLMGARAAGAAVATGETITFLDSHIECSAYWLQPLLFHVKQDWRRVAMPLISTIDADTFRVEEGGLRTLAFTWGMGHHHIDEKIRKRVAQNGDEEAKNRDAPVMSPIMAGGLFTIAKEWWKTLEGYDKEMQIYGGEEFELSFKAWMCGGSLHLVPCSKVGHVFRSSKFWKGQVYAVRGEVIHRNKLRTAHVWMGDYVKIVELVVPRLPPDQPIGDLTELRALRERLQCKDFDWYLKNVYPELKPPNLKASLTGALQNGRFNCCVDTLTAIHEDIGVYPCHFEHGTQAFLYSKESHLLMVAEHTFEECVYGNPATGRLPERPCAEEPAEAGLSRYWLYNEQTKQMQLMDATSTHLHPDNLCMQAVKIQTPKSPYDLVLRKCDPDLKEQSFTFVP</sequence>
<dbReference type="STRING" id="94643.A0A2A9MPX4"/>
<dbReference type="RefSeq" id="XP_029221959.1">
    <property type="nucleotide sequence ID" value="XM_029359046.1"/>
</dbReference>
<dbReference type="OrthoDB" id="416652at2759"/>
<feature type="compositionally biased region" description="Low complexity" evidence="8">
    <location>
        <begin position="113"/>
        <end position="124"/>
    </location>
</feature>
<name>A0A2A9MPX4_BESBE</name>
<dbReference type="SUPFAM" id="SSF53448">
    <property type="entry name" value="Nucleotide-diphospho-sugar transferases"/>
    <property type="match status" value="1"/>
</dbReference>
<dbReference type="PANTHER" id="PTHR11675">
    <property type="entry name" value="N-ACETYLGALACTOSAMINYLTRANSFERASE"/>
    <property type="match status" value="1"/>
</dbReference>
<dbReference type="InterPro" id="IPR029044">
    <property type="entry name" value="Nucleotide-diphossugar_trans"/>
</dbReference>
<keyword evidence="5" id="KW-0479">Metal-binding</keyword>
<evidence type="ECO:0000256" key="2">
    <source>
        <dbReference type="ARBA" id="ARBA00004922"/>
    </source>
</evidence>
<evidence type="ECO:0000256" key="4">
    <source>
        <dbReference type="ARBA" id="ARBA00022679"/>
    </source>
</evidence>
<dbReference type="Proteomes" id="UP000224006">
    <property type="component" value="Chromosome I"/>
</dbReference>
<keyword evidence="6" id="KW-1015">Disulfide bond</keyword>
<dbReference type="GeneID" id="40305354"/>
<keyword evidence="3" id="KW-0328">Glycosyltransferase</keyword>
<dbReference type="GO" id="GO:0004653">
    <property type="term" value="F:polypeptide N-acetylgalactosaminyltransferase activity"/>
    <property type="evidence" value="ECO:0007669"/>
    <property type="project" value="TreeGrafter"/>
</dbReference>
<evidence type="ECO:0000256" key="5">
    <source>
        <dbReference type="ARBA" id="ARBA00022723"/>
    </source>
</evidence>
<dbReference type="SUPFAM" id="SSF50370">
    <property type="entry name" value="Ricin B-like lectins"/>
    <property type="match status" value="1"/>
</dbReference>
<evidence type="ECO:0000256" key="1">
    <source>
        <dbReference type="ARBA" id="ARBA00001936"/>
    </source>
</evidence>
<comment type="caution">
    <text evidence="10">The sequence shown here is derived from an EMBL/GenBank/DDBJ whole genome shotgun (WGS) entry which is preliminary data.</text>
</comment>
<protein>
    <submittedName>
        <fullName evidence="10">GalNac</fullName>
    </submittedName>
</protein>
<reference evidence="10 11" key="1">
    <citation type="submission" date="2017-09" db="EMBL/GenBank/DDBJ databases">
        <title>Genome sequencing of Besnoitia besnoiti strain Bb-Ger1.</title>
        <authorList>
            <person name="Schares G."/>
            <person name="Venepally P."/>
            <person name="Lorenzi H.A."/>
        </authorList>
    </citation>
    <scope>NUCLEOTIDE SEQUENCE [LARGE SCALE GENOMIC DNA]</scope>
    <source>
        <strain evidence="10 11">Bb-Ger1</strain>
    </source>
</reference>
<keyword evidence="4" id="KW-0808">Transferase</keyword>
<comment type="cofactor">
    <cofactor evidence="1">
        <name>Mn(2+)</name>
        <dbReference type="ChEBI" id="CHEBI:29035"/>
    </cofactor>
</comment>
<feature type="compositionally biased region" description="Basic residues" evidence="8">
    <location>
        <begin position="145"/>
        <end position="155"/>
    </location>
</feature>
<evidence type="ECO:0000259" key="9">
    <source>
        <dbReference type="Pfam" id="PF00535"/>
    </source>
</evidence>
<dbReference type="Gene3D" id="3.90.550.10">
    <property type="entry name" value="Spore Coat Polysaccharide Biosynthesis Protein SpsA, Chain A"/>
    <property type="match status" value="1"/>
</dbReference>
<dbReference type="PANTHER" id="PTHR11675:SF68">
    <property type="entry name" value="N-ACETYLGALACTOSAMINYLTRANSFERASE 7"/>
    <property type="match status" value="1"/>
</dbReference>
<evidence type="ECO:0000313" key="11">
    <source>
        <dbReference type="Proteomes" id="UP000224006"/>
    </source>
</evidence>
<feature type="region of interest" description="Disordered" evidence="8">
    <location>
        <begin position="96"/>
        <end position="161"/>
    </location>
</feature>
<dbReference type="VEuPathDB" id="ToxoDB:BESB_002910"/>
<dbReference type="GO" id="GO:0005794">
    <property type="term" value="C:Golgi apparatus"/>
    <property type="evidence" value="ECO:0007669"/>
    <property type="project" value="TreeGrafter"/>
</dbReference>
<proteinExistence type="predicted"/>
<keyword evidence="7" id="KW-0464">Manganese</keyword>
<organism evidence="10 11">
    <name type="scientific">Besnoitia besnoiti</name>
    <name type="common">Apicomplexan protozoan</name>
    <dbReference type="NCBI Taxonomy" id="94643"/>
    <lineage>
        <taxon>Eukaryota</taxon>
        <taxon>Sar</taxon>
        <taxon>Alveolata</taxon>
        <taxon>Apicomplexa</taxon>
        <taxon>Conoidasida</taxon>
        <taxon>Coccidia</taxon>
        <taxon>Eucoccidiorida</taxon>
        <taxon>Eimeriorina</taxon>
        <taxon>Sarcocystidae</taxon>
        <taxon>Besnoitia</taxon>
    </lineage>
</organism>
<evidence type="ECO:0000256" key="6">
    <source>
        <dbReference type="ARBA" id="ARBA00023157"/>
    </source>
</evidence>
<dbReference type="InterPro" id="IPR035992">
    <property type="entry name" value="Ricin_B-like_lectins"/>
</dbReference>
<evidence type="ECO:0000256" key="3">
    <source>
        <dbReference type="ARBA" id="ARBA00022676"/>
    </source>
</evidence>
<gene>
    <name evidence="10" type="ORF">BESB_002910</name>
</gene>
<evidence type="ECO:0000256" key="7">
    <source>
        <dbReference type="ARBA" id="ARBA00023211"/>
    </source>
</evidence>